<dbReference type="InterPro" id="IPR036271">
    <property type="entry name" value="Tet_transcr_reg_TetR-rel_C_sf"/>
</dbReference>
<dbReference type="SUPFAM" id="SSF48498">
    <property type="entry name" value="Tetracyclin repressor-like, C-terminal domain"/>
    <property type="match status" value="1"/>
</dbReference>
<dbReference type="InterPro" id="IPR050624">
    <property type="entry name" value="HTH-type_Tx_Regulator"/>
</dbReference>
<evidence type="ECO:0000256" key="2">
    <source>
        <dbReference type="ARBA" id="ARBA00023125"/>
    </source>
</evidence>
<keyword evidence="1" id="KW-0678">Repressor</keyword>
<name>A0ABT4X328_9BACI</name>
<dbReference type="Proteomes" id="UP001211894">
    <property type="component" value="Unassembled WGS sequence"/>
</dbReference>
<dbReference type="SUPFAM" id="SSF46689">
    <property type="entry name" value="Homeodomain-like"/>
    <property type="match status" value="1"/>
</dbReference>
<dbReference type="PRINTS" id="PR00455">
    <property type="entry name" value="HTHTETR"/>
</dbReference>
<dbReference type="PANTHER" id="PTHR43479">
    <property type="entry name" value="ACREF/ENVCD OPERON REPRESSOR-RELATED"/>
    <property type="match status" value="1"/>
</dbReference>
<dbReference type="PROSITE" id="PS50977">
    <property type="entry name" value="HTH_TETR_2"/>
    <property type="match status" value="1"/>
</dbReference>
<keyword evidence="2 3" id="KW-0238">DNA-binding</keyword>
<dbReference type="InterPro" id="IPR001647">
    <property type="entry name" value="HTH_TetR"/>
</dbReference>
<dbReference type="Pfam" id="PF00440">
    <property type="entry name" value="TetR_N"/>
    <property type="match status" value="1"/>
</dbReference>
<organism evidence="5 6">
    <name type="scientific">Bacillus changyiensis</name>
    <dbReference type="NCBI Taxonomy" id="3004103"/>
    <lineage>
        <taxon>Bacteria</taxon>
        <taxon>Bacillati</taxon>
        <taxon>Bacillota</taxon>
        <taxon>Bacilli</taxon>
        <taxon>Bacillales</taxon>
        <taxon>Bacillaceae</taxon>
        <taxon>Bacillus</taxon>
    </lineage>
</organism>
<dbReference type="InterPro" id="IPR023772">
    <property type="entry name" value="DNA-bd_HTH_TetR-type_CS"/>
</dbReference>
<dbReference type="Gene3D" id="1.10.10.60">
    <property type="entry name" value="Homeodomain-like"/>
    <property type="match status" value="1"/>
</dbReference>
<dbReference type="PANTHER" id="PTHR43479:SF11">
    <property type="entry name" value="ACREF_ENVCD OPERON REPRESSOR-RELATED"/>
    <property type="match status" value="1"/>
</dbReference>
<evidence type="ECO:0000313" key="5">
    <source>
        <dbReference type="EMBL" id="MDA7026703.1"/>
    </source>
</evidence>
<feature type="domain" description="HTH tetR-type" evidence="4">
    <location>
        <begin position="1"/>
        <end position="58"/>
    </location>
</feature>
<gene>
    <name evidence="5" type="ORF">PJ311_08795</name>
</gene>
<comment type="caution">
    <text evidence="5">The sequence shown here is derived from an EMBL/GenBank/DDBJ whole genome shotgun (WGS) entry which is preliminary data.</text>
</comment>
<keyword evidence="6" id="KW-1185">Reference proteome</keyword>
<protein>
    <submittedName>
        <fullName evidence="5">TetR/AcrR family transcriptional regulator</fullName>
    </submittedName>
</protein>
<evidence type="ECO:0000256" key="1">
    <source>
        <dbReference type="ARBA" id="ARBA00022491"/>
    </source>
</evidence>
<feature type="DNA-binding region" description="H-T-H motif" evidence="3">
    <location>
        <begin position="21"/>
        <end position="40"/>
    </location>
</feature>
<reference evidence="5 6" key="1">
    <citation type="submission" date="2023-01" db="EMBL/GenBank/DDBJ databases">
        <title>Bacillus changyiensis sp. nov., isolated from a coastal deposit.</title>
        <authorList>
            <person name="Xiao G."/>
            <person name="Lai Q."/>
            <person name="Hu Z."/>
            <person name="Shao Z."/>
        </authorList>
    </citation>
    <scope>NUCLEOTIDE SEQUENCE [LARGE SCALE GENOMIC DNA]</scope>
    <source>
        <strain evidence="5 6">CLL-7-23</strain>
    </source>
</reference>
<evidence type="ECO:0000256" key="3">
    <source>
        <dbReference type="PROSITE-ProRule" id="PRU00335"/>
    </source>
</evidence>
<dbReference type="PROSITE" id="PS01081">
    <property type="entry name" value="HTH_TETR_1"/>
    <property type="match status" value="1"/>
</dbReference>
<evidence type="ECO:0000313" key="6">
    <source>
        <dbReference type="Proteomes" id="UP001211894"/>
    </source>
</evidence>
<dbReference type="InterPro" id="IPR009057">
    <property type="entry name" value="Homeodomain-like_sf"/>
</dbReference>
<dbReference type="Gene3D" id="1.10.357.10">
    <property type="entry name" value="Tetracycline Repressor, domain 2"/>
    <property type="match status" value="1"/>
</dbReference>
<dbReference type="EMBL" id="JAQKAB010000005">
    <property type="protein sequence ID" value="MDA7026703.1"/>
    <property type="molecule type" value="Genomic_DNA"/>
</dbReference>
<evidence type="ECO:0000259" key="4">
    <source>
        <dbReference type="PROSITE" id="PS50977"/>
    </source>
</evidence>
<sequence>MKERMIKETISMMQQKGFTFTMSDLAKQLAISKRTIYEHFSSKDELVDHVIDHFIFQIKEKEKAISANAQLSLIEKIEQILISLPTEFELMDVRLLTELKKFHYEQWEKLDLFLKEDWSIVEELFELGQAKGIIKKIPLPLFIQIYTGSLNQIYDPSSSLKNQDTIGAILKSVVDILLHGIVIKHH</sequence>
<dbReference type="RefSeq" id="WP_271340554.1">
    <property type="nucleotide sequence ID" value="NZ_JAQKAB010000005.1"/>
</dbReference>
<accession>A0ABT4X328</accession>
<proteinExistence type="predicted"/>